<evidence type="ECO:0000256" key="1">
    <source>
        <dbReference type="ARBA" id="ARBA00023125"/>
    </source>
</evidence>
<keyword evidence="3" id="KW-1133">Transmembrane helix</keyword>
<dbReference type="InterPro" id="IPR016032">
    <property type="entry name" value="Sig_transdc_resp-reg_C-effctor"/>
</dbReference>
<keyword evidence="1 2" id="KW-0238">DNA-binding</keyword>
<keyword evidence="3" id="KW-0472">Membrane</keyword>
<dbReference type="Proteomes" id="UP000274593">
    <property type="component" value="Chromosome"/>
</dbReference>
<evidence type="ECO:0000259" key="4">
    <source>
        <dbReference type="PROSITE" id="PS51755"/>
    </source>
</evidence>
<feature type="DNA-binding region" description="OmpR/PhoB-type" evidence="2">
    <location>
        <begin position="189"/>
        <end position="286"/>
    </location>
</feature>
<keyword evidence="6" id="KW-1185">Reference proteome</keyword>
<dbReference type="SUPFAM" id="SSF46894">
    <property type="entry name" value="C-terminal effector domain of the bipartite response regulators"/>
    <property type="match status" value="1"/>
</dbReference>
<dbReference type="Pfam" id="PF00486">
    <property type="entry name" value="Trans_reg_C"/>
    <property type="match status" value="1"/>
</dbReference>
<reference evidence="5 6" key="1">
    <citation type="submission" date="2018-09" db="EMBL/GenBank/DDBJ databases">
        <title>Insights into the microbiota of Asian seabass (Lates calcarifer) with tenacibaculosis symptoms and description of sp. nov. Tenacibaculum singaporense.</title>
        <authorList>
            <person name="Miyake S."/>
            <person name="Soh M."/>
            <person name="Azman M.N."/>
            <person name="Ngoh S.Y."/>
            <person name="Orban L."/>
        </authorList>
    </citation>
    <scope>NUCLEOTIDE SEQUENCE [LARGE SCALE GENOMIC DNA]</scope>
    <source>
        <strain evidence="5 6">DSM 106434</strain>
    </source>
</reference>
<dbReference type="Gene3D" id="1.10.10.10">
    <property type="entry name" value="Winged helix-like DNA-binding domain superfamily/Winged helix DNA-binding domain"/>
    <property type="match status" value="1"/>
</dbReference>
<accession>A0A3Q8RSP7</accession>
<dbReference type="RefSeq" id="WP_125068866.1">
    <property type="nucleotide sequence ID" value="NZ_CP032548.1"/>
</dbReference>
<evidence type="ECO:0000256" key="2">
    <source>
        <dbReference type="PROSITE-ProRule" id="PRU01091"/>
    </source>
</evidence>
<dbReference type="PROSITE" id="PS51257">
    <property type="entry name" value="PROKAR_LIPOPROTEIN"/>
    <property type="match status" value="1"/>
</dbReference>
<dbReference type="PROSITE" id="PS51755">
    <property type="entry name" value="OMPR_PHOB"/>
    <property type="match status" value="1"/>
</dbReference>
<protein>
    <submittedName>
        <fullName evidence="5">Winged helix family transcriptional regulator</fullName>
    </submittedName>
</protein>
<dbReference type="InterPro" id="IPR036388">
    <property type="entry name" value="WH-like_DNA-bd_sf"/>
</dbReference>
<gene>
    <name evidence="5" type="ORF">D6T69_15235</name>
</gene>
<dbReference type="GO" id="GO:0000160">
    <property type="term" value="P:phosphorelay signal transduction system"/>
    <property type="evidence" value="ECO:0007669"/>
    <property type="project" value="InterPro"/>
</dbReference>
<dbReference type="KEGG" id="tsig:D6T69_15235"/>
<organism evidence="5 6">
    <name type="scientific">Tenacibaculum singaporense</name>
    <dbReference type="NCBI Taxonomy" id="2358479"/>
    <lineage>
        <taxon>Bacteria</taxon>
        <taxon>Pseudomonadati</taxon>
        <taxon>Bacteroidota</taxon>
        <taxon>Flavobacteriia</taxon>
        <taxon>Flavobacteriales</taxon>
        <taxon>Flavobacteriaceae</taxon>
        <taxon>Tenacibaculum</taxon>
    </lineage>
</organism>
<keyword evidence="3" id="KW-0812">Transmembrane</keyword>
<dbReference type="AlphaFoldDB" id="A0A3Q8RSP7"/>
<dbReference type="CDD" id="cd00383">
    <property type="entry name" value="trans_reg_C"/>
    <property type="match status" value="1"/>
</dbReference>
<feature type="transmembrane region" description="Helical" evidence="3">
    <location>
        <begin position="12"/>
        <end position="32"/>
    </location>
</feature>
<dbReference type="InterPro" id="IPR001867">
    <property type="entry name" value="OmpR/PhoB-type_DNA-bd"/>
</dbReference>
<dbReference type="GO" id="GO:0003677">
    <property type="term" value="F:DNA binding"/>
    <property type="evidence" value="ECO:0007669"/>
    <property type="project" value="UniProtKB-UniRule"/>
</dbReference>
<name>A0A3Q8RSP7_9FLAO</name>
<feature type="transmembrane region" description="Helical" evidence="3">
    <location>
        <begin position="157"/>
        <end position="174"/>
    </location>
</feature>
<dbReference type="GO" id="GO:0006355">
    <property type="term" value="P:regulation of DNA-templated transcription"/>
    <property type="evidence" value="ECO:0007669"/>
    <property type="project" value="InterPro"/>
</dbReference>
<dbReference type="SMART" id="SM00862">
    <property type="entry name" value="Trans_reg_C"/>
    <property type="match status" value="1"/>
</dbReference>
<proteinExistence type="predicted"/>
<evidence type="ECO:0000313" key="5">
    <source>
        <dbReference type="EMBL" id="AZJ36816.1"/>
    </source>
</evidence>
<feature type="domain" description="OmpR/PhoB-type" evidence="4">
    <location>
        <begin position="189"/>
        <end position="286"/>
    </location>
</feature>
<dbReference type="EMBL" id="CP032548">
    <property type="protein sequence ID" value="AZJ36816.1"/>
    <property type="molecule type" value="Genomic_DNA"/>
</dbReference>
<evidence type="ECO:0000256" key="3">
    <source>
        <dbReference type="SAM" id="Phobius"/>
    </source>
</evidence>
<sequence length="287" mass="33061">MSKNPNLIVNKISVYLFVVIVLFISCTTSENFSERVKVCLRNVGHQLLLSNGDASSLILPIKQLNESTFKLSFQDSLEIQPDSLVIFVNRSFKKSSFPTNYILEVKSCTKEEVVYSYEMRKREEKSIIPCKGRALPKDCYFIEVQFHKKSTSNKSQFIFYGLLFLALVSSVVVYQKRRKNKTTTTNNLTNVVSLGIFEFYPEQNKLVKQAVEISLSKKECELLEIFISRPNEIIKREELTKRVWEDNGVVVGRSLDTYISKLRKKLKDDTSIKITNIHGVGYKLEID</sequence>
<evidence type="ECO:0000313" key="6">
    <source>
        <dbReference type="Proteomes" id="UP000274593"/>
    </source>
</evidence>